<feature type="compositionally biased region" description="Polar residues" evidence="1">
    <location>
        <begin position="18"/>
        <end position="39"/>
    </location>
</feature>
<feature type="region of interest" description="Disordered" evidence="1">
    <location>
        <begin position="9"/>
        <end position="39"/>
    </location>
</feature>
<keyword evidence="3" id="KW-1185">Reference proteome</keyword>
<evidence type="ECO:0000256" key="1">
    <source>
        <dbReference type="SAM" id="MobiDB-lite"/>
    </source>
</evidence>
<evidence type="ECO:0000313" key="3">
    <source>
        <dbReference type="Proteomes" id="UP000707451"/>
    </source>
</evidence>
<reference evidence="2" key="1">
    <citation type="submission" date="2021-06" db="EMBL/GenBank/DDBJ databases">
        <title>Genome Sequence of Mortierella hyaline Strain SCG-10, a Cold-Adapted, Nitrate-Reducing Fungus Isolated from Soil in Minnesota, USA.</title>
        <authorList>
            <person name="Aldossari N."/>
        </authorList>
    </citation>
    <scope>NUCLEOTIDE SEQUENCE</scope>
    <source>
        <strain evidence="2">SCG-10</strain>
    </source>
</reference>
<evidence type="ECO:0000313" key="2">
    <source>
        <dbReference type="EMBL" id="KAG9070984.1"/>
    </source>
</evidence>
<name>A0A9P7Y0H6_9FUNG</name>
<dbReference type="Proteomes" id="UP000707451">
    <property type="component" value="Unassembled WGS sequence"/>
</dbReference>
<proteinExistence type="predicted"/>
<organism evidence="2 3">
    <name type="scientific">Linnemannia hyalina</name>
    <dbReference type="NCBI Taxonomy" id="64524"/>
    <lineage>
        <taxon>Eukaryota</taxon>
        <taxon>Fungi</taxon>
        <taxon>Fungi incertae sedis</taxon>
        <taxon>Mucoromycota</taxon>
        <taxon>Mortierellomycotina</taxon>
        <taxon>Mortierellomycetes</taxon>
        <taxon>Mortierellales</taxon>
        <taxon>Mortierellaceae</taxon>
        <taxon>Linnemannia</taxon>
    </lineage>
</organism>
<gene>
    <name evidence="2" type="ORF">KI688_008527</name>
</gene>
<dbReference type="EMBL" id="JAHRHY010000003">
    <property type="protein sequence ID" value="KAG9070984.1"/>
    <property type="molecule type" value="Genomic_DNA"/>
</dbReference>
<protein>
    <submittedName>
        <fullName evidence="2">Uncharacterized protein</fullName>
    </submittedName>
</protein>
<dbReference type="AlphaFoldDB" id="A0A9P7Y0H6"/>
<comment type="caution">
    <text evidence="2">The sequence shown here is derived from an EMBL/GenBank/DDBJ whole genome shotgun (WGS) entry which is preliminary data.</text>
</comment>
<accession>A0A9P7Y0H6</accession>
<sequence>MRFIAAAAVSGDKASGGPISTSTKSPSTDLQFSQGPSGQTPVETVVAFETGATHELDIEIVANIDNVGCMVGRLQKFQATFKQSR</sequence>